<keyword evidence="2" id="KW-0812">Transmembrane</keyword>
<keyword evidence="2" id="KW-1133">Transmembrane helix</keyword>
<dbReference type="RefSeq" id="WP_067367102.1">
    <property type="nucleotide sequence ID" value="NZ_JBIUBN010000009.1"/>
</dbReference>
<keyword evidence="2" id="KW-0472">Membrane</keyword>
<name>A0A136PR16_9ACTN</name>
<feature type="domain" description="PknH-like extracellular" evidence="3">
    <location>
        <begin position="89"/>
        <end position="269"/>
    </location>
</feature>
<evidence type="ECO:0000313" key="4">
    <source>
        <dbReference type="EMBL" id="KXK60784.1"/>
    </source>
</evidence>
<feature type="transmembrane region" description="Helical" evidence="2">
    <location>
        <begin position="59"/>
        <end position="80"/>
    </location>
</feature>
<dbReference type="InterPro" id="IPR038232">
    <property type="entry name" value="PknH-like_Extracell_sf"/>
</dbReference>
<dbReference type="AlphaFoldDB" id="A0A136PR16"/>
<feature type="region of interest" description="Disordered" evidence="1">
    <location>
        <begin position="1"/>
        <end position="47"/>
    </location>
</feature>
<gene>
    <name evidence="4" type="ORF">AWW66_17120</name>
</gene>
<keyword evidence="5" id="KW-1185">Reference proteome</keyword>
<feature type="compositionally biased region" description="Pro residues" evidence="1">
    <location>
        <begin position="23"/>
        <end position="47"/>
    </location>
</feature>
<evidence type="ECO:0000259" key="3">
    <source>
        <dbReference type="Pfam" id="PF14032"/>
    </source>
</evidence>
<dbReference type="EMBL" id="LRQV01000059">
    <property type="protein sequence ID" value="KXK60784.1"/>
    <property type="molecule type" value="Genomic_DNA"/>
</dbReference>
<protein>
    <recommendedName>
        <fullName evidence="3">PknH-like extracellular domain-containing protein</fullName>
    </recommendedName>
</protein>
<dbReference type="Proteomes" id="UP000070620">
    <property type="component" value="Unassembled WGS sequence"/>
</dbReference>
<proteinExistence type="predicted"/>
<comment type="caution">
    <text evidence="4">The sequence shown here is derived from an EMBL/GenBank/DDBJ whole genome shotgun (WGS) entry which is preliminary data.</text>
</comment>
<evidence type="ECO:0000256" key="2">
    <source>
        <dbReference type="SAM" id="Phobius"/>
    </source>
</evidence>
<evidence type="ECO:0000313" key="5">
    <source>
        <dbReference type="Proteomes" id="UP000070620"/>
    </source>
</evidence>
<sequence>MTQSSQSGTGDDGRPQPQVASWPPLPPPPPLPPAPDPAQPVGTPPATPPLWRTLSAWRWLAAGLAVVALAELAAIGWLLWSAGGQRAVPGTVQARILSLEDASVLVGTTLTAATSHREPPRPQVADPATCAVAVGPATRSVYTRGWTVFLSATYQDSEAVADHTVTQVLGVYPDGNQAGTVFQALTDGVRGCTSAVRTDAAQHATAWVYTVEAATADRLVWVSTQEDADGWTCYRQARLTGRTVVQVAVCQVGDGTEAAARIIDRVASRVS</sequence>
<accession>A0A136PR16</accession>
<dbReference type="OrthoDB" id="4540683at2"/>
<evidence type="ECO:0000256" key="1">
    <source>
        <dbReference type="SAM" id="MobiDB-lite"/>
    </source>
</evidence>
<dbReference type="Gene3D" id="3.40.1000.70">
    <property type="entry name" value="PknH-like extracellular domain"/>
    <property type="match status" value="1"/>
</dbReference>
<dbReference type="InterPro" id="IPR026954">
    <property type="entry name" value="PknH-like_Extracell"/>
</dbReference>
<dbReference type="Pfam" id="PF14032">
    <property type="entry name" value="PknH_C"/>
    <property type="match status" value="1"/>
</dbReference>
<organism evidence="4 5">
    <name type="scientific">Micromonospora rosaria</name>
    <dbReference type="NCBI Taxonomy" id="47874"/>
    <lineage>
        <taxon>Bacteria</taxon>
        <taxon>Bacillati</taxon>
        <taxon>Actinomycetota</taxon>
        <taxon>Actinomycetes</taxon>
        <taxon>Micromonosporales</taxon>
        <taxon>Micromonosporaceae</taxon>
        <taxon>Micromonospora</taxon>
    </lineage>
</organism>
<reference evidence="4 5" key="1">
    <citation type="submission" date="2016-01" db="EMBL/GenBank/DDBJ databases">
        <title>Whole genome sequence and analysis of Micromonospora rosaria DSM 803, which can produce antibacterial substance rosamicin.</title>
        <authorList>
            <person name="Yang H."/>
            <person name="He X."/>
            <person name="Zhu D."/>
        </authorList>
    </citation>
    <scope>NUCLEOTIDE SEQUENCE [LARGE SCALE GENOMIC DNA]</scope>
    <source>
        <strain evidence="4 5">DSM 803</strain>
    </source>
</reference>